<reference evidence="1" key="2">
    <citation type="journal article" date="2015" name="Fish Shellfish Immunol.">
        <title>Early steps in the European eel (Anguilla anguilla)-Vibrio vulnificus interaction in the gills: Role of the RtxA13 toxin.</title>
        <authorList>
            <person name="Callol A."/>
            <person name="Pajuelo D."/>
            <person name="Ebbesson L."/>
            <person name="Teles M."/>
            <person name="MacKenzie S."/>
            <person name="Amaro C."/>
        </authorList>
    </citation>
    <scope>NUCLEOTIDE SEQUENCE</scope>
</reference>
<evidence type="ECO:0000313" key="1">
    <source>
        <dbReference type="EMBL" id="JAH03076.1"/>
    </source>
</evidence>
<name>A0A0E9PEL9_ANGAN</name>
<sequence>MYFWIPRNCYPCLNMLCSLI</sequence>
<organism evidence="1">
    <name type="scientific">Anguilla anguilla</name>
    <name type="common">European freshwater eel</name>
    <name type="synonym">Muraena anguilla</name>
    <dbReference type="NCBI Taxonomy" id="7936"/>
    <lineage>
        <taxon>Eukaryota</taxon>
        <taxon>Metazoa</taxon>
        <taxon>Chordata</taxon>
        <taxon>Craniata</taxon>
        <taxon>Vertebrata</taxon>
        <taxon>Euteleostomi</taxon>
        <taxon>Actinopterygii</taxon>
        <taxon>Neopterygii</taxon>
        <taxon>Teleostei</taxon>
        <taxon>Anguilliformes</taxon>
        <taxon>Anguillidae</taxon>
        <taxon>Anguilla</taxon>
    </lineage>
</organism>
<accession>A0A0E9PEL9</accession>
<proteinExistence type="predicted"/>
<protein>
    <submittedName>
        <fullName evidence="1">Uncharacterized protein</fullName>
    </submittedName>
</protein>
<dbReference type="AlphaFoldDB" id="A0A0E9PEL9"/>
<reference evidence="1" key="1">
    <citation type="submission" date="2014-11" db="EMBL/GenBank/DDBJ databases">
        <authorList>
            <person name="Amaro Gonzalez C."/>
        </authorList>
    </citation>
    <scope>NUCLEOTIDE SEQUENCE</scope>
</reference>
<dbReference type="EMBL" id="GBXM01105501">
    <property type="protein sequence ID" value="JAH03076.1"/>
    <property type="molecule type" value="Transcribed_RNA"/>
</dbReference>